<proteinExistence type="predicted"/>
<comment type="subcellular location">
    <subcellularLocation>
        <location evidence="1">Secreted</location>
    </subcellularLocation>
</comment>
<evidence type="ECO:0000313" key="6">
    <source>
        <dbReference type="Ensembl" id="ENSHHUP00000086936.1"/>
    </source>
</evidence>
<dbReference type="Proteomes" id="UP000314982">
    <property type="component" value="Unassembled WGS sequence"/>
</dbReference>
<dbReference type="InterPro" id="IPR008605">
    <property type="entry name" value="ECM1"/>
</dbReference>
<keyword evidence="2" id="KW-0964">Secreted</keyword>
<feature type="chain" id="PRO_5021351004" evidence="5">
    <location>
        <begin position="44"/>
        <end position="557"/>
    </location>
</feature>
<evidence type="ECO:0000313" key="7">
    <source>
        <dbReference type="Proteomes" id="UP000314982"/>
    </source>
</evidence>
<protein>
    <submittedName>
        <fullName evidence="6">Extracellular matrix protein 1b</fullName>
    </submittedName>
</protein>
<dbReference type="SUPFAM" id="SSF48552">
    <property type="entry name" value="Serum albumin-like"/>
    <property type="match status" value="2"/>
</dbReference>
<dbReference type="GO" id="GO:0005615">
    <property type="term" value="C:extracellular space"/>
    <property type="evidence" value="ECO:0007669"/>
    <property type="project" value="InterPro"/>
</dbReference>
<reference evidence="6" key="2">
    <citation type="submission" date="2025-08" db="UniProtKB">
        <authorList>
            <consortium name="Ensembl"/>
        </authorList>
    </citation>
    <scope>IDENTIFICATION</scope>
</reference>
<reference evidence="7" key="1">
    <citation type="submission" date="2018-06" db="EMBL/GenBank/DDBJ databases">
        <title>Genome assembly of Danube salmon.</title>
        <authorList>
            <person name="Macqueen D.J."/>
            <person name="Gundappa M.K."/>
        </authorList>
    </citation>
    <scope>NUCLEOTIDE SEQUENCE [LARGE SCALE GENOMIC DNA]</scope>
</reference>
<dbReference type="GeneTree" id="ENSGT00390000006215"/>
<dbReference type="Ensembl" id="ENSHHUT00000089654.1">
    <property type="protein sequence ID" value="ENSHHUP00000086936.1"/>
    <property type="gene ID" value="ENSHHUG00000050291.1"/>
</dbReference>
<feature type="region of interest" description="Disordered" evidence="4">
    <location>
        <begin position="275"/>
        <end position="332"/>
    </location>
</feature>
<dbReference type="PANTHER" id="PTHR16776:SF3">
    <property type="entry name" value="EXTRACELLULAR MATRIX PROTEIN 1"/>
    <property type="match status" value="1"/>
</dbReference>
<dbReference type="GO" id="GO:0007165">
    <property type="term" value="P:signal transduction"/>
    <property type="evidence" value="ECO:0007669"/>
    <property type="project" value="InterPro"/>
</dbReference>
<dbReference type="PANTHER" id="PTHR16776">
    <property type="entry name" value="EXTRACELLULAR MATRIX PROTEIN 1"/>
    <property type="match status" value="1"/>
</dbReference>
<evidence type="ECO:0000256" key="3">
    <source>
        <dbReference type="ARBA" id="ARBA00022737"/>
    </source>
</evidence>
<feature type="compositionally biased region" description="Polar residues" evidence="4">
    <location>
        <begin position="293"/>
        <end position="305"/>
    </location>
</feature>
<evidence type="ECO:0000256" key="5">
    <source>
        <dbReference type="SAM" id="SignalP"/>
    </source>
</evidence>
<dbReference type="GO" id="GO:0030500">
    <property type="term" value="P:regulation of bone mineralization"/>
    <property type="evidence" value="ECO:0007669"/>
    <property type="project" value="TreeGrafter"/>
</dbReference>
<accession>A0A4W5RAG7</accession>
<dbReference type="Pfam" id="PF05782">
    <property type="entry name" value="ECM1"/>
    <property type="match status" value="2"/>
</dbReference>
<organism evidence="6 7">
    <name type="scientific">Hucho hucho</name>
    <name type="common">huchen</name>
    <dbReference type="NCBI Taxonomy" id="62062"/>
    <lineage>
        <taxon>Eukaryota</taxon>
        <taxon>Metazoa</taxon>
        <taxon>Chordata</taxon>
        <taxon>Craniata</taxon>
        <taxon>Vertebrata</taxon>
        <taxon>Euteleostomi</taxon>
        <taxon>Actinopterygii</taxon>
        <taxon>Neopterygii</taxon>
        <taxon>Teleostei</taxon>
        <taxon>Protacanthopterygii</taxon>
        <taxon>Salmoniformes</taxon>
        <taxon>Salmonidae</taxon>
        <taxon>Salmoninae</taxon>
        <taxon>Hucho</taxon>
    </lineage>
</organism>
<sequence length="557" mass="62268">MELKQSCERRQGYRTPPVSVLEMSWSWALACWCALVLVCASAASEDKPDMLQREASFDLEELLQGASQLEPDMTQREVDFGGLWEPIEFPDMEQREVTHEHIKPYLIKVLKERAGSRAADLDVTQREITLHLDADFTPGGRPMAGPRSFGDSHPSVLFPPGQPSPNNLQAICLHSSRRPRYPAYSFPQTGFGYLHRQGDAINRIESWYSACCNRNGTQQVQEVTLCCVTQAWEQTLSTFCTDEFSVKTSHYHCCKKQGGDRLSCFHSQTPNPNYLPTTQGAGSSPIPEPGFTFNPNTCHKSQPSPRTVRGEKPKKSPQATPRDSDISFPPGRPTSDNIGLVCRLRKHRPLYTPKCLPRTGFGWLARQSKAMNRLERGFKHCCKGQEDVLSCSEGKWREVLDRFCEEEQKGRPHNSSCCDVGEGEERYTCFSSRAPHPDYDQKLDSASATPQTHTLGHICETYKIIKKKFPVALPVQKLVGQCCPLPADKRTACVQEKLVALAVSRCSAEKPSSPAVFQKCCPPSSQDAPKCLSSLLMNAITKATKSTRLRKRKCPLA</sequence>
<reference evidence="6" key="3">
    <citation type="submission" date="2025-09" db="UniProtKB">
        <authorList>
            <consortium name="Ensembl"/>
        </authorList>
    </citation>
    <scope>IDENTIFICATION</scope>
</reference>
<name>A0A4W5RAG7_9TELE</name>
<keyword evidence="5" id="KW-0732">Signal</keyword>
<evidence type="ECO:0000256" key="4">
    <source>
        <dbReference type="SAM" id="MobiDB-lite"/>
    </source>
</evidence>
<evidence type="ECO:0000256" key="1">
    <source>
        <dbReference type="ARBA" id="ARBA00004613"/>
    </source>
</evidence>
<feature type="signal peptide" evidence="5">
    <location>
        <begin position="1"/>
        <end position="43"/>
    </location>
</feature>
<evidence type="ECO:0000256" key="2">
    <source>
        <dbReference type="ARBA" id="ARBA00022525"/>
    </source>
</evidence>
<keyword evidence="3" id="KW-0677">Repeat</keyword>
<keyword evidence="7" id="KW-1185">Reference proteome</keyword>
<dbReference type="InterPro" id="IPR020858">
    <property type="entry name" value="Serum_albumin-like"/>
</dbReference>
<dbReference type="STRING" id="62062.ENSHHUP00000086936"/>
<dbReference type="AlphaFoldDB" id="A0A4W5RAG7"/>
<dbReference type="Gene3D" id="1.10.246.10">
    <property type="match status" value="3"/>
</dbReference>